<evidence type="ECO:0000313" key="12">
    <source>
        <dbReference type="EMBL" id="TWW57688.1"/>
    </source>
</evidence>
<evidence type="ECO:0000256" key="9">
    <source>
        <dbReference type="ARBA" id="ARBA00023136"/>
    </source>
</evidence>
<evidence type="ECO:0000256" key="7">
    <source>
        <dbReference type="ARBA" id="ARBA00023004"/>
    </source>
</evidence>
<dbReference type="Proteomes" id="UP000324091">
    <property type="component" value="Chromosome 7"/>
</dbReference>
<protein>
    <submittedName>
        <fullName evidence="12">Cytochrome P450 2J2</fullName>
    </submittedName>
</protein>
<evidence type="ECO:0000256" key="5">
    <source>
        <dbReference type="ARBA" id="ARBA00022723"/>
    </source>
</evidence>
<keyword evidence="7 10" id="KW-0408">Iron</keyword>
<accession>A0A5C6MTP1</accession>
<evidence type="ECO:0000256" key="10">
    <source>
        <dbReference type="PIRSR" id="PIRSR602401-1"/>
    </source>
</evidence>
<dbReference type="FunFam" id="1.10.630.10:FF:000004">
    <property type="entry name" value="cytochrome P450 2D15 isoform X1"/>
    <property type="match status" value="1"/>
</dbReference>
<dbReference type="InterPro" id="IPR050182">
    <property type="entry name" value="Cytochrome_P450_fam2"/>
</dbReference>
<keyword evidence="9" id="KW-0472">Membrane</keyword>
<dbReference type="EMBL" id="RHFK02000020">
    <property type="protein sequence ID" value="TWW57688.1"/>
    <property type="molecule type" value="Genomic_DNA"/>
</dbReference>
<evidence type="ECO:0000256" key="8">
    <source>
        <dbReference type="ARBA" id="ARBA00023033"/>
    </source>
</evidence>
<evidence type="ECO:0000256" key="6">
    <source>
        <dbReference type="ARBA" id="ARBA00023002"/>
    </source>
</evidence>
<keyword evidence="8 11" id="KW-0503">Monooxygenase</keyword>
<dbReference type="GO" id="GO:0006805">
    <property type="term" value="P:xenobiotic metabolic process"/>
    <property type="evidence" value="ECO:0007669"/>
    <property type="project" value="TreeGrafter"/>
</dbReference>
<dbReference type="AlphaFoldDB" id="A0A5C6MTP1"/>
<evidence type="ECO:0000313" key="13">
    <source>
        <dbReference type="Proteomes" id="UP000324091"/>
    </source>
</evidence>
<evidence type="ECO:0000256" key="11">
    <source>
        <dbReference type="RuleBase" id="RU000461"/>
    </source>
</evidence>
<dbReference type="PANTHER" id="PTHR24300">
    <property type="entry name" value="CYTOCHROME P450 508A4-RELATED"/>
    <property type="match status" value="1"/>
</dbReference>
<keyword evidence="5 10" id="KW-0479">Metal-binding</keyword>
<proteinExistence type="inferred from homology"/>
<dbReference type="PANTHER" id="PTHR24300:SF309">
    <property type="entry name" value="CYTOCHROME P450-RELATED"/>
    <property type="match status" value="1"/>
</dbReference>
<comment type="similarity">
    <text evidence="3 11">Belongs to the cytochrome P450 family.</text>
</comment>
<evidence type="ECO:0000256" key="2">
    <source>
        <dbReference type="ARBA" id="ARBA00004370"/>
    </source>
</evidence>
<dbReference type="GO" id="GO:0005737">
    <property type="term" value="C:cytoplasm"/>
    <property type="evidence" value="ECO:0007669"/>
    <property type="project" value="TreeGrafter"/>
</dbReference>
<dbReference type="PROSITE" id="PS00086">
    <property type="entry name" value="CYTOCHROME_P450"/>
    <property type="match status" value="1"/>
</dbReference>
<dbReference type="Gene3D" id="1.10.630.10">
    <property type="entry name" value="Cytochrome P450"/>
    <property type="match status" value="1"/>
</dbReference>
<keyword evidence="6 11" id="KW-0560">Oxidoreductase</keyword>
<evidence type="ECO:0000256" key="3">
    <source>
        <dbReference type="ARBA" id="ARBA00010617"/>
    </source>
</evidence>
<dbReference type="InterPro" id="IPR017972">
    <property type="entry name" value="Cyt_P450_CS"/>
</dbReference>
<sequence>MILQKIFAYMDFSSWVLLIFLVLLITDVIRNWTPHNFPPGPWAMPFVGNIFTGVDFRTIEKLSQKYGLVFSLRRGNTRTVFVNGYKMVKEALVSQLDSFEDRPVVPLFHVVFKGIGKPFDPQYTITNAVGNIISALVFGHRFEYSDASFRRILELDNEAVVLAGSARTQLYDSFPSLMKHLPGPHQTVHGNYGKITDFLKKEVDKHMEEWNPEDPRDYVDTYLSEMEKMKQDPQAGFNVETLLICILDLIEAGTESAATTLRWGLVFILNYPDVQEKVQEEIDRVIGQFRQPAMADRPNMPYTDAVIHEIQRFANVVPAGFPKMATKDTTVGGYFIPKGLAITTMLSSVLFDKNEWETPDVFNPNHFLDSEGRFCKRDAFIPFSAGKRVCIGENLAKMELFLFFTSILQHFKLSPVPGQMPSLEGILGFTYSPQPFRMIVAPR</sequence>
<reference evidence="12 13" key="1">
    <citation type="submission" date="2019-04" db="EMBL/GenBank/DDBJ databases">
        <title>Chromosome genome assembly for Takifugu flavidus.</title>
        <authorList>
            <person name="Xiao S."/>
        </authorList>
    </citation>
    <scope>NUCLEOTIDE SEQUENCE [LARGE SCALE GENOMIC DNA]</scope>
    <source>
        <strain evidence="12">HTHZ2018</strain>
        <tissue evidence="12">Muscle</tissue>
    </source>
</reference>
<comment type="cofactor">
    <cofactor evidence="1 10">
        <name>heme</name>
        <dbReference type="ChEBI" id="CHEBI:30413"/>
    </cofactor>
</comment>
<dbReference type="PRINTS" id="PR00385">
    <property type="entry name" value="P450"/>
</dbReference>
<dbReference type="Pfam" id="PF00067">
    <property type="entry name" value="p450"/>
    <property type="match status" value="2"/>
</dbReference>
<comment type="caution">
    <text evidence="12">The sequence shown here is derived from an EMBL/GenBank/DDBJ whole genome shotgun (WGS) entry which is preliminary data.</text>
</comment>
<evidence type="ECO:0000256" key="4">
    <source>
        <dbReference type="ARBA" id="ARBA00022617"/>
    </source>
</evidence>
<keyword evidence="4 10" id="KW-0349">Heme</keyword>
<dbReference type="GO" id="GO:0016712">
    <property type="term" value="F:oxidoreductase activity, acting on paired donors, with incorporation or reduction of molecular oxygen, reduced flavin or flavoprotein as one donor, and incorporation of one atom of oxygen"/>
    <property type="evidence" value="ECO:0007669"/>
    <property type="project" value="TreeGrafter"/>
</dbReference>
<dbReference type="SUPFAM" id="SSF48264">
    <property type="entry name" value="Cytochrome P450"/>
    <property type="match status" value="1"/>
</dbReference>
<dbReference type="InterPro" id="IPR036396">
    <property type="entry name" value="Cyt_P450_sf"/>
</dbReference>
<name>A0A5C6MTP1_9TELE</name>
<keyword evidence="13" id="KW-1185">Reference proteome</keyword>
<dbReference type="InterPro" id="IPR001128">
    <property type="entry name" value="Cyt_P450"/>
</dbReference>
<dbReference type="GO" id="GO:0020037">
    <property type="term" value="F:heme binding"/>
    <property type="evidence" value="ECO:0007669"/>
    <property type="project" value="InterPro"/>
</dbReference>
<dbReference type="PRINTS" id="PR00463">
    <property type="entry name" value="EP450I"/>
</dbReference>
<dbReference type="InterPro" id="IPR002401">
    <property type="entry name" value="Cyt_P450_E_grp-I"/>
</dbReference>
<organism evidence="12 13">
    <name type="scientific">Takifugu flavidus</name>
    <name type="common">sansaifugu</name>
    <dbReference type="NCBI Taxonomy" id="433684"/>
    <lineage>
        <taxon>Eukaryota</taxon>
        <taxon>Metazoa</taxon>
        <taxon>Chordata</taxon>
        <taxon>Craniata</taxon>
        <taxon>Vertebrata</taxon>
        <taxon>Euteleostomi</taxon>
        <taxon>Actinopterygii</taxon>
        <taxon>Neopterygii</taxon>
        <taxon>Teleostei</taxon>
        <taxon>Neoteleostei</taxon>
        <taxon>Acanthomorphata</taxon>
        <taxon>Eupercaria</taxon>
        <taxon>Tetraodontiformes</taxon>
        <taxon>Tetradontoidea</taxon>
        <taxon>Tetraodontidae</taxon>
        <taxon>Takifugu</taxon>
    </lineage>
</organism>
<dbReference type="GO" id="GO:0005506">
    <property type="term" value="F:iron ion binding"/>
    <property type="evidence" value="ECO:0007669"/>
    <property type="project" value="InterPro"/>
</dbReference>
<dbReference type="GO" id="GO:0016020">
    <property type="term" value="C:membrane"/>
    <property type="evidence" value="ECO:0007669"/>
    <property type="project" value="UniProtKB-SubCell"/>
</dbReference>
<evidence type="ECO:0000256" key="1">
    <source>
        <dbReference type="ARBA" id="ARBA00001971"/>
    </source>
</evidence>
<gene>
    <name evidence="12" type="ORF">D4764_07G0004070</name>
</gene>
<comment type="subcellular location">
    <subcellularLocation>
        <location evidence="2">Membrane</location>
    </subcellularLocation>
</comment>
<dbReference type="GO" id="GO:0006082">
    <property type="term" value="P:organic acid metabolic process"/>
    <property type="evidence" value="ECO:0007669"/>
    <property type="project" value="TreeGrafter"/>
</dbReference>
<feature type="binding site" description="axial binding residue" evidence="10">
    <location>
        <position position="390"/>
    </location>
    <ligand>
        <name>heme</name>
        <dbReference type="ChEBI" id="CHEBI:30413"/>
    </ligand>
    <ligandPart>
        <name>Fe</name>
        <dbReference type="ChEBI" id="CHEBI:18248"/>
    </ligandPart>
</feature>